<organism evidence="2 3">
    <name type="scientific">Enterovibrio coralii</name>
    <dbReference type="NCBI Taxonomy" id="294935"/>
    <lineage>
        <taxon>Bacteria</taxon>
        <taxon>Pseudomonadati</taxon>
        <taxon>Pseudomonadota</taxon>
        <taxon>Gammaproteobacteria</taxon>
        <taxon>Vibrionales</taxon>
        <taxon>Vibrionaceae</taxon>
        <taxon>Enterovibrio</taxon>
    </lineage>
</organism>
<dbReference type="PROSITE" id="PS01162">
    <property type="entry name" value="QOR_ZETA_CRYSTAL"/>
    <property type="match status" value="1"/>
</dbReference>
<proteinExistence type="predicted"/>
<dbReference type="InterPro" id="IPR002364">
    <property type="entry name" value="Quin_OxRdtase/zeta-crystal_CS"/>
</dbReference>
<dbReference type="EMBL" id="LNTY01000059">
    <property type="protein sequence ID" value="KXF79980.1"/>
    <property type="molecule type" value="Genomic_DNA"/>
</dbReference>
<dbReference type="Gene3D" id="3.90.180.10">
    <property type="entry name" value="Medium-chain alcohol dehydrogenases, catalytic domain"/>
    <property type="match status" value="1"/>
</dbReference>
<dbReference type="InterPro" id="IPR011032">
    <property type="entry name" value="GroES-like_sf"/>
</dbReference>
<dbReference type="AlphaFoldDB" id="A0A135I3F3"/>
<keyword evidence="3" id="KW-1185">Reference proteome</keyword>
<accession>A0A135I3F3</accession>
<protein>
    <recommendedName>
        <fullName evidence="1">Enoyl reductase (ER) domain-containing protein</fullName>
    </recommendedName>
</protein>
<name>A0A135I3F3_9GAMM</name>
<sequence length="310" mass="33447">MKAVRMDNFGDVTLQDIEIPKPKPDEVLVRVRASSINPVDYKIGNGMLSFLAKQPMPLVLGWDVAGDVIETGAFSKAFNPGDRVFAMAEIGLDGTLAEYCVVKRDHLALLPESISYEDAGALPMVLLTAWQALITEGNLHRNQRLLIQQGAGGVGHIAIQLAKIMGAHVIVMTSSKNKAFVESLGADEVIDYEKQDVVSYLAEKPVDLVLESLYGEAQTQAIRVLKPGGKLVSISGLLPETEAAAKEAGVDASFVFVQGDASLLKRATEFIARGDIKPFISQTISLTDFQKGFDQSESGRTRGKIAVTMD</sequence>
<dbReference type="PANTHER" id="PTHR11695">
    <property type="entry name" value="ALCOHOL DEHYDROGENASE RELATED"/>
    <property type="match status" value="1"/>
</dbReference>
<dbReference type="Pfam" id="PF13602">
    <property type="entry name" value="ADH_zinc_N_2"/>
    <property type="match status" value="1"/>
</dbReference>
<reference evidence="2 3" key="1">
    <citation type="submission" date="2015-11" db="EMBL/GenBank/DDBJ databases">
        <title>Genomic Taxonomy of the Vibrionaceae.</title>
        <authorList>
            <person name="Gomez-Gil B."/>
            <person name="Enciso-Ibarra J."/>
        </authorList>
    </citation>
    <scope>NUCLEOTIDE SEQUENCE [LARGE SCALE GENOMIC DNA]</scope>
    <source>
        <strain evidence="2 3">CAIM 912</strain>
    </source>
</reference>
<dbReference type="SMART" id="SM00829">
    <property type="entry name" value="PKS_ER"/>
    <property type="match status" value="1"/>
</dbReference>
<dbReference type="GO" id="GO:0016491">
    <property type="term" value="F:oxidoreductase activity"/>
    <property type="evidence" value="ECO:0007669"/>
    <property type="project" value="InterPro"/>
</dbReference>
<dbReference type="Gene3D" id="3.40.50.720">
    <property type="entry name" value="NAD(P)-binding Rossmann-like Domain"/>
    <property type="match status" value="1"/>
</dbReference>
<evidence type="ECO:0000313" key="3">
    <source>
        <dbReference type="Proteomes" id="UP000070529"/>
    </source>
</evidence>
<evidence type="ECO:0000313" key="2">
    <source>
        <dbReference type="EMBL" id="KXF79980.1"/>
    </source>
</evidence>
<dbReference type="STRING" id="294935.ATN88_12145"/>
<dbReference type="InterPro" id="IPR050700">
    <property type="entry name" value="YIM1/Zinc_Alcohol_DH_Fams"/>
</dbReference>
<dbReference type="GO" id="GO:0008270">
    <property type="term" value="F:zinc ion binding"/>
    <property type="evidence" value="ECO:0007669"/>
    <property type="project" value="InterPro"/>
</dbReference>
<dbReference type="SUPFAM" id="SSF50129">
    <property type="entry name" value="GroES-like"/>
    <property type="match status" value="1"/>
</dbReference>
<dbReference type="InterPro" id="IPR036291">
    <property type="entry name" value="NAD(P)-bd_dom_sf"/>
</dbReference>
<dbReference type="SUPFAM" id="SSF51735">
    <property type="entry name" value="NAD(P)-binding Rossmann-fold domains"/>
    <property type="match status" value="1"/>
</dbReference>
<dbReference type="InterPro" id="IPR013154">
    <property type="entry name" value="ADH-like_N"/>
</dbReference>
<dbReference type="Pfam" id="PF08240">
    <property type="entry name" value="ADH_N"/>
    <property type="match status" value="1"/>
</dbReference>
<evidence type="ECO:0000259" key="1">
    <source>
        <dbReference type="SMART" id="SM00829"/>
    </source>
</evidence>
<dbReference type="CDD" id="cd05289">
    <property type="entry name" value="MDR_like_2"/>
    <property type="match status" value="1"/>
</dbReference>
<feature type="domain" description="Enoyl reductase (ER)" evidence="1">
    <location>
        <begin position="7"/>
        <end position="307"/>
    </location>
</feature>
<dbReference type="Proteomes" id="UP000070529">
    <property type="component" value="Unassembled WGS sequence"/>
</dbReference>
<gene>
    <name evidence="2" type="ORF">ATN88_12145</name>
</gene>
<dbReference type="RefSeq" id="WP_067419925.1">
    <property type="nucleotide sequence ID" value="NZ_LNTY01000059.1"/>
</dbReference>
<comment type="caution">
    <text evidence="2">The sequence shown here is derived from an EMBL/GenBank/DDBJ whole genome shotgun (WGS) entry which is preliminary data.</text>
</comment>
<dbReference type="PANTHER" id="PTHR11695:SF648">
    <property type="entry name" value="ZINC-BINDING OXIDOREDUCTASE"/>
    <property type="match status" value="1"/>
</dbReference>
<dbReference type="InterPro" id="IPR020843">
    <property type="entry name" value="ER"/>
</dbReference>